<keyword evidence="4 8" id="KW-0812">Transmembrane</keyword>
<feature type="transmembrane region" description="Helical" evidence="8">
    <location>
        <begin position="210"/>
        <end position="227"/>
    </location>
</feature>
<evidence type="ECO:0000256" key="6">
    <source>
        <dbReference type="ARBA" id="ARBA00023136"/>
    </source>
</evidence>
<evidence type="ECO:0000256" key="7">
    <source>
        <dbReference type="ARBA" id="ARBA00023177"/>
    </source>
</evidence>
<dbReference type="GO" id="GO:0005886">
    <property type="term" value="C:plasma membrane"/>
    <property type="evidence" value="ECO:0007669"/>
    <property type="project" value="UniProtKB-SubCell"/>
</dbReference>
<feature type="domain" description="Ammonium transporter AmtB-like" evidence="9">
    <location>
        <begin position="18"/>
        <end position="401"/>
    </location>
</feature>
<dbReference type="RefSeq" id="WP_115868513.1">
    <property type="nucleotide sequence ID" value="NZ_QREG01000011.1"/>
</dbReference>
<proteinExistence type="inferred from homology"/>
<dbReference type="Gene3D" id="3.60.40.10">
    <property type="entry name" value="PPM-type phosphatase domain"/>
    <property type="match status" value="1"/>
</dbReference>
<evidence type="ECO:0000256" key="3">
    <source>
        <dbReference type="ARBA" id="ARBA00022448"/>
    </source>
</evidence>
<dbReference type="Proteomes" id="UP000256779">
    <property type="component" value="Unassembled WGS sequence"/>
</dbReference>
<keyword evidence="6 8" id="KW-0472">Membrane</keyword>
<dbReference type="InterPro" id="IPR018047">
    <property type="entry name" value="Ammonium_transpt_CS"/>
</dbReference>
<gene>
    <name evidence="11" type="ORF">C7460_111132</name>
</gene>
<evidence type="ECO:0000259" key="10">
    <source>
        <dbReference type="Pfam" id="PF07228"/>
    </source>
</evidence>
<feature type="transmembrane region" description="Helical" evidence="8">
    <location>
        <begin position="128"/>
        <end position="148"/>
    </location>
</feature>
<dbReference type="InterPro" id="IPR001932">
    <property type="entry name" value="PPM-type_phosphatase-like_dom"/>
</dbReference>
<protein>
    <recommendedName>
        <fullName evidence="8">Ammonium transporter</fullName>
    </recommendedName>
</protein>
<feature type="transmembrane region" description="Helical" evidence="8">
    <location>
        <begin position="327"/>
        <end position="347"/>
    </location>
</feature>
<evidence type="ECO:0000313" key="12">
    <source>
        <dbReference type="Proteomes" id="UP000256779"/>
    </source>
</evidence>
<feature type="transmembrane region" description="Helical" evidence="8">
    <location>
        <begin position="168"/>
        <end position="189"/>
    </location>
</feature>
<reference evidence="11 12" key="1">
    <citation type="submission" date="2018-07" db="EMBL/GenBank/DDBJ databases">
        <title>Genomic Encyclopedia of Type Strains, Phase IV (KMG-IV): sequencing the most valuable type-strain genomes for metagenomic binning, comparative biology and taxonomic classification.</title>
        <authorList>
            <person name="Goeker M."/>
        </authorList>
    </citation>
    <scope>NUCLEOTIDE SEQUENCE [LARGE SCALE GENOMIC DNA]</scope>
    <source>
        <strain evidence="11 12">DSM 4134</strain>
    </source>
</reference>
<feature type="transmembrane region" description="Helical" evidence="8">
    <location>
        <begin position="359"/>
        <end position="384"/>
    </location>
</feature>
<evidence type="ECO:0000256" key="1">
    <source>
        <dbReference type="ARBA" id="ARBA00004141"/>
    </source>
</evidence>
<organism evidence="11 12">
    <name type="scientific">Marinoscillum furvescens DSM 4134</name>
    <dbReference type="NCBI Taxonomy" id="1122208"/>
    <lineage>
        <taxon>Bacteria</taxon>
        <taxon>Pseudomonadati</taxon>
        <taxon>Bacteroidota</taxon>
        <taxon>Cytophagia</taxon>
        <taxon>Cytophagales</taxon>
        <taxon>Reichenbachiellaceae</taxon>
        <taxon>Marinoscillum</taxon>
    </lineage>
</organism>
<dbReference type="GO" id="GO:0097272">
    <property type="term" value="P:ammonium homeostasis"/>
    <property type="evidence" value="ECO:0007669"/>
    <property type="project" value="TreeGrafter"/>
</dbReference>
<sequence>MDNFYIQSQDSFSTSNILWILISAALVFFMQAGFKVLETGLVKEEHRSGIGIKNLMDWVAGSLAFFIIGFGIMFGESAGGFFGASFFAGFGLDEGYPLVFFIFQLAFAGTALTIVSGAMSGRTALGPYFIASLFTAVIVYPVFGHWAWGNLLIETNEPWLAKLGFMDFAGSTVVHSVGAWVGIVGIWMVGPRLGRFTAKGVIQPVKASDYAYSVLGLMILWLGWWGFNGGSVLAFDQSVPLIILNTNLAAAGACFSAYLHAKFVQKNKDLIEKVIGGSLTGLVAITACCNVVSPISSIVIGLLAGVLHNYSYILISEKWKLDDPVGAIPVHGFGGIFGTLCVALFGNEEMLVHSRWVQLGVQTLGIFVCMVFTVGISYFIFVLVKSTIGLRLSPEAEKSGAVFETATAENEGDNSPEEEVSQVSVRVGDRSYNLFKVEEYLNLPRETRLDLIKKDSVQYLDDNGNVLPTASAIRYLAGVIEQQRDEVNAQNSLIELSILQENMEVIGNLQDVLLGEEHNIVSVFPDSFVMMRAKESVARDFYWHGKEKGYNIIIAASALDPTISSAFVSAMAISQLNEIVGMKKILPPEKILALLDAKFHLALKHSKATDHGKIGVEMGVLLVDTNRRKAYYTGSGQGVKLFVKKLDENLEEYKNIDIPLGDPSIPVKEFERVKIDFNKGDSFYLATSGLANQLNPNGKRFANTKLRVLLEKNGGKSMLEQKLTYENALEDWKGEESQSEDVLLIGIKP</sequence>
<dbReference type="EMBL" id="QREG01000011">
    <property type="protein sequence ID" value="RED97991.1"/>
    <property type="molecule type" value="Genomic_DNA"/>
</dbReference>
<evidence type="ECO:0000256" key="8">
    <source>
        <dbReference type="RuleBase" id="RU362002"/>
    </source>
</evidence>
<evidence type="ECO:0000313" key="11">
    <source>
        <dbReference type="EMBL" id="RED97991.1"/>
    </source>
</evidence>
<dbReference type="SUPFAM" id="SSF111352">
    <property type="entry name" value="Ammonium transporter"/>
    <property type="match status" value="1"/>
</dbReference>
<dbReference type="Gene3D" id="1.10.3430.10">
    <property type="entry name" value="Ammonium transporter AmtB like domains"/>
    <property type="match status" value="1"/>
</dbReference>
<feature type="transmembrane region" description="Helical" evidence="8">
    <location>
        <begin position="55"/>
        <end position="75"/>
    </location>
</feature>
<dbReference type="InterPro" id="IPR001905">
    <property type="entry name" value="Ammonium_transpt"/>
</dbReference>
<dbReference type="InterPro" id="IPR036457">
    <property type="entry name" value="PPM-type-like_dom_sf"/>
</dbReference>
<dbReference type="PANTHER" id="PTHR11730:SF6">
    <property type="entry name" value="AMMONIUM TRANSPORTER"/>
    <property type="match status" value="1"/>
</dbReference>
<dbReference type="PROSITE" id="PS01219">
    <property type="entry name" value="AMMONIUM_TRANSP"/>
    <property type="match status" value="1"/>
</dbReference>
<dbReference type="InterPro" id="IPR029020">
    <property type="entry name" value="Ammonium/urea_transptr"/>
</dbReference>
<dbReference type="Pfam" id="PF00909">
    <property type="entry name" value="Ammonium_transp"/>
    <property type="match status" value="1"/>
</dbReference>
<accession>A0A3D9L3N8</accession>
<evidence type="ECO:0000256" key="2">
    <source>
        <dbReference type="ARBA" id="ARBA00005887"/>
    </source>
</evidence>
<dbReference type="PANTHER" id="PTHR11730">
    <property type="entry name" value="AMMONIUM TRANSPORTER"/>
    <property type="match status" value="1"/>
</dbReference>
<feature type="transmembrane region" description="Helical" evidence="8">
    <location>
        <begin position="282"/>
        <end position="307"/>
    </location>
</feature>
<feature type="domain" description="PPM-type phosphatase" evidence="10">
    <location>
        <begin position="563"/>
        <end position="747"/>
    </location>
</feature>
<keyword evidence="3 8" id="KW-0813">Transport</keyword>
<comment type="similarity">
    <text evidence="2 8">Belongs to the ammonia transporter channel (TC 1.A.11.2) family.</text>
</comment>
<dbReference type="InterPro" id="IPR024041">
    <property type="entry name" value="NH4_transpt_AmtB-like_dom"/>
</dbReference>
<dbReference type="OrthoDB" id="9814202at2"/>
<feature type="transmembrane region" description="Helical" evidence="8">
    <location>
        <begin position="17"/>
        <end position="34"/>
    </location>
</feature>
<keyword evidence="5 8" id="KW-1133">Transmembrane helix</keyword>
<keyword evidence="7 8" id="KW-0924">Ammonia transport</keyword>
<dbReference type="GO" id="GO:0008519">
    <property type="term" value="F:ammonium channel activity"/>
    <property type="evidence" value="ECO:0007669"/>
    <property type="project" value="InterPro"/>
</dbReference>
<dbReference type="AlphaFoldDB" id="A0A3D9L3N8"/>
<dbReference type="NCBIfam" id="TIGR00836">
    <property type="entry name" value="amt"/>
    <property type="match status" value="1"/>
</dbReference>
<evidence type="ECO:0000256" key="5">
    <source>
        <dbReference type="ARBA" id="ARBA00022989"/>
    </source>
</evidence>
<feature type="transmembrane region" description="Helical" evidence="8">
    <location>
        <begin position="239"/>
        <end position="261"/>
    </location>
</feature>
<evidence type="ECO:0000259" key="9">
    <source>
        <dbReference type="Pfam" id="PF00909"/>
    </source>
</evidence>
<evidence type="ECO:0000256" key="4">
    <source>
        <dbReference type="ARBA" id="ARBA00022692"/>
    </source>
</evidence>
<comment type="subcellular location">
    <subcellularLocation>
        <location evidence="8">Cell membrane</location>
        <topology evidence="8">Multi-pass membrane protein</topology>
    </subcellularLocation>
    <subcellularLocation>
        <location evidence="1">Membrane</location>
        <topology evidence="1">Multi-pass membrane protein</topology>
    </subcellularLocation>
</comment>
<keyword evidence="12" id="KW-1185">Reference proteome</keyword>
<comment type="caution">
    <text evidence="11">The sequence shown here is derived from an EMBL/GenBank/DDBJ whole genome shotgun (WGS) entry which is preliminary data.</text>
</comment>
<feature type="transmembrane region" description="Helical" evidence="8">
    <location>
        <begin position="95"/>
        <end position="116"/>
    </location>
</feature>
<dbReference type="Pfam" id="PF07228">
    <property type="entry name" value="SpoIIE"/>
    <property type="match status" value="1"/>
</dbReference>
<name>A0A3D9L3N8_MARFU</name>